<dbReference type="Proteomes" id="UP000190675">
    <property type="component" value="Chromosome I"/>
</dbReference>
<evidence type="ECO:0000313" key="1">
    <source>
        <dbReference type="EMBL" id="SHH47287.1"/>
    </source>
</evidence>
<dbReference type="RefSeq" id="WP_079570790.1">
    <property type="nucleotide sequence ID" value="NZ_LT670818.1"/>
</dbReference>
<name>A0A1M5T944_9BRAD</name>
<dbReference type="OrthoDB" id="7860454at2"/>
<dbReference type="EMBL" id="LT670818">
    <property type="protein sequence ID" value="SHH47287.1"/>
    <property type="molecule type" value="Genomic_DNA"/>
</dbReference>
<sequence>MTTFVFHTDPGHGWLEVSMHEMKAVNLNPYDFSHYSYRQHNVFYLEEDCDAQKFVDAYKKKHGHSPIITEKYAERTFIRSLPPIS</sequence>
<protein>
    <submittedName>
        <fullName evidence="1">Uncharacterized protein</fullName>
    </submittedName>
</protein>
<organism evidence="1 2">
    <name type="scientific">Bradyrhizobium erythrophlei</name>
    <dbReference type="NCBI Taxonomy" id="1437360"/>
    <lineage>
        <taxon>Bacteria</taxon>
        <taxon>Pseudomonadati</taxon>
        <taxon>Pseudomonadota</taxon>
        <taxon>Alphaproteobacteria</taxon>
        <taxon>Hyphomicrobiales</taxon>
        <taxon>Nitrobacteraceae</taxon>
        <taxon>Bradyrhizobium</taxon>
    </lineage>
</organism>
<reference evidence="1 2" key="1">
    <citation type="submission" date="2016-11" db="EMBL/GenBank/DDBJ databases">
        <authorList>
            <person name="Jaros S."/>
            <person name="Januszkiewicz K."/>
            <person name="Wedrychowicz H."/>
        </authorList>
    </citation>
    <scope>NUCLEOTIDE SEQUENCE [LARGE SCALE GENOMIC DNA]</scope>
    <source>
        <strain evidence="1 2">GAS242</strain>
    </source>
</reference>
<accession>A0A1M5T944</accession>
<gene>
    <name evidence="1" type="ORF">SAMN05444169_7626</name>
</gene>
<proteinExistence type="predicted"/>
<evidence type="ECO:0000313" key="2">
    <source>
        <dbReference type="Proteomes" id="UP000190675"/>
    </source>
</evidence>
<dbReference type="AlphaFoldDB" id="A0A1M5T944"/>